<protein>
    <submittedName>
        <fullName evidence="1">Carnitine dehydratase</fullName>
    </submittedName>
</protein>
<dbReference type="AlphaFoldDB" id="A0A2A5J8C1"/>
<gene>
    <name evidence="1" type="ORF">CHR55_18980</name>
</gene>
<dbReference type="Proteomes" id="UP000230886">
    <property type="component" value="Unassembled WGS sequence"/>
</dbReference>
<organism evidence="1 2">
    <name type="scientific">Rhodococcus qingshengii</name>
    <dbReference type="NCBI Taxonomy" id="334542"/>
    <lineage>
        <taxon>Bacteria</taxon>
        <taxon>Bacillati</taxon>
        <taxon>Actinomycetota</taxon>
        <taxon>Actinomycetes</taxon>
        <taxon>Mycobacteriales</taxon>
        <taxon>Nocardiaceae</taxon>
        <taxon>Rhodococcus</taxon>
        <taxon>Rhodococcus erythropolis group</taxon>
    </lineage>
</organism>
<dbReference type="InterPro" id="IPR050509">
    <property type="entry name" value="CoA-transferase_III"/>
</dbReference>
<dbReference type="EMBL" id="NOVD01000013">
    <property type="protein sequence ID" value="PCK25830.1"/>
    <property type="molecule type" value="Genomic_DNA"/>
</dbReference>
<name>A0A2A5J8C1_RHOSG</name>
<dbReference type="SUPFAM" id="SSF89796">
    <property type="entry name" value="CoA-transferase family III (CaiB/BaiF)"/>
    <property type="match status" value="1"/>
</dbReference>
<dbReference type="GO" id="GO:0003824">
    <property type="term" value="F:catalytic activity"/>
    <property type="evidence" value="ECO:0007669"/>
    <property type="project" value="InterPro"/>
</dbReference>
<dbReference type="Gene3D" id="3.30.1540.10">
    <property type="entry name" value="formyl-coa transferase, domain 3"/>
    <property type="match status" value="1"/>
</dbReference>
<dbReference type="PANTHER" id="PTHR48228">
    <property type="entry name" value="SUCCINYL-COA--D-CITRAMALATE COA-TRANSFERASE"/>
    <property type="match status" value="1"/>
</dbReference>
<dbReference type="Gene3D" id="3.40.50.10540">
    <property type="entry name" value="Crotonobetainyl-coa:carnitine coa-transferase, domain 1"/>
    <property type="match status" value="1"/>
</dbReference>
<evidence type="ECO:0000313" key="1">
    <source>
        <dbReference type="EMBL" id="PCK25830.1"/>
    </source>
</evidence>
<dbReference type="InterPro" id="IPR023606">
    <property type="entry name" value="CoA-Trfase_III_dom_1_sf"/>
</dbReference>
<evidence type="ECO:0000313" key="2">
    <source>
        <dbReference type="Proteomes" id="UP000230886"/>
    </source>
</evidence>
<dbReference type="Pfam" id="PF02515">
    <property type="entry name" value="CoA_transf_3"/>
    <property type="match status" value="1"/>
</dbReference>
<reference evidence="1 2" key="1">
    <citation type="submission" date="2017-07" db="EMBL/GenBank/DDBJ databases">
        <title>Draft sequence of Rhodococcus enclensis 23b-28.</title>
        <authorList>
            <person name="Besaury L."/>
            <person name="Sancelme M."/>
            <person name="Amato P."/>
            <person name="Lallement A."/>
            <person name="Delort A.-M."/>
        </authorList>
    </citation>
    <scope>NUCLEOTIDE SEQUENCE [LARGE SCALE GENOMIC DNA]</scope>
    <source>
        <strain evidence="1 2">23b-28</strain>
    </source>
</reference>
<proteinExistence type="predicted"/>
<dbReference type="PANTHER" id="PTHR48228:SF5">
    <property type="entry name" value="ALPHA-METHYLACYL-COA RACEMASE"/>
    <property type="match status" value="1"/>
</dbReference>
<sequence length="372" mass="39497">MAPLDGINIVEFGGIGPGPFAGMLLADLGANVIRLHRHGEKSPVDLGGSGADHRSRPGIAVDLKNPRDVELAVRLVDSADALIEGFRPGVMERLGLGPDRLLARNPKLVYGRITGYGQDGPLAKTPGHDINYIAMSGVLSALARVGERPLAPINLLGDYGGGGMLLAFGVLGALLQAQRTGEGEVVDAAMVDGVAQLATIVFSFSQAGAWGAPGTNVIDSGAHFYDVYETSDGLHFAVGAIEPQFYSEFIRLLDLTPEAAPQWDRSRWAELKERIAGIFKTKTRAEWSRIFEGTDACATPVLGLEEAAHHPHNLARQSFVQRAEGLLPATAPRFSSTKSAVRETPSLEQALELWGFDDLVVSSIQASSGISS</sequence>
<dbReference type="RefSeq" id="WP_099697922.1">
    <property type="nucleotide sequence ID" value="NZ_NOVD01000013.1"/>
</dbReference>
<comment type="caution">
    <text evidence="1">The sequence shown here is derived from an EMBL/GenBank/DDBJ whole genome shotgun (WGS) entry which is preliminary data.</text>
</comment>
<dbReference type="InterPro" id="IPR003673">
    <property type="entry name" value="CoA-Trfase_fam_III"/>
</dbReference>
<accession>A0A2A5J8C1</accession>
<dbReference type="InterPro" id="IPR044855">
    <property type="entry name" value="CoA-Trfase_III_dom3_sf"/>
</dbReference>